<evidence type="ECO:0000256" key="5">
    <source>
        <dbReference type="SAM" id="MobiDB-lite"/>
    </source>
</evidence>
<keyword evidence="4" id="KW-0804">Transcription</keyword>
<dbReference type="SUPFAM" id="SSF46785">
    <property type="entry name" value="Winged helix' DNA-binding domain"/>
    <property type="match status" value="1"/>
</dbReference>
<dbReference type="Pfam" id="PF03466">
    <property type="entry name" value="LysR_substrate"/>
    <property type="match status" value="1"/>
</dbReference>
<dbReference type="STRING" id="260086.SAMN05216207_101861"/>
<keyword evidence="8" id="KW-1185">Reference proteome</keyword>
<evidence type="ECO:0000256" key="3">
    <source>
        <dbReference type="ARBA" id="ARBA00023125"/>
    </source>
</evidence>
<reference evidence="7 8" key="1">
    <citation type="submission" date="2016-10" db="EMBL/GenBank/DDBJ databases">
        <authorList>
            <person name="de Groot N.N."/>
        </authorList>
    </citation>
    <scope>NUCLEOTIDE SEQUENCE [LARGE SCALE GENOMIC DNA]</scope>
    <source>
        <strain evidence="7 8">CGMCC 4.1877</strain>
    </source>
</reference>
<dbReference type="EMBL" id="FOUY01000018">
    <property type="protein sequence ID" value="SFN63840.1"/>
    <property type="molecule type" value="Genomic_DNA"/>
</dbReference>
<dbReference type="InterPro" id="IPR036388">
    <property type="entry name" value="WH-like_DNA-bd_sf"/>
</dbReference>
<dbReference type="GO" id="GO:0003700">
    <property type="term" value="F:DNA-binding transcription factor activity"/>
    <property type="evidence" value="ECO:0007669"/>
    <property type="project" value="InterPro"/>
</dbReference>
<evidence type="ECO:0000313" key="7">
    <source>
        <dbReference type="EMBL" id="SFN63840.1"/>
    </source>
</evidence>
<dbReference type="PANTHER" id="PTHR30346:SF0">
    <property type="entry name" value="HCA OPERON TRANSCRIPTIONAL ACTIVATOR HCAR"/>
    <property type="match status" value="1"/>
</dbReference>
<name>A0A1I5AN97_PSUAM</name>
<dbReference type="PANTHER" id="PTHR30346">
    <property type="entry name" value="TRANSCRIPTIONAL DUAL REGULATOR HCAR-RELATED"/>
    <property type="match status" value="1"/>
</dbReference>
<dbReference type="PRINTS" id="PR00039">
    <property type="entry name" value="HTHLYSR"/>
</dbReference>
<dbReference type="AlphaFoldDB" id="A0A1I5AN97"/>
<dbReference type="GO" id="GO:0032993">
    <property type="term" value="C:protein-DNA complex"/>
    <property type="evidence" value="ECO:0007669"/>
    <property type="project" value="TreeGrafter"/>
</dbReference>
<protein>
    <submittedName>
        <fullName evidence="7">DNA-binding transcriptional regulator, LysR family</fullName>
    </submittedName>
</protein>
<proteinExistence type="inferred from homology"/>
<dbReference type="Proteomes" id="UP000199614">
    <property type="component" value="Unassembled WGS sequence"/>
</dbReference>
<dbReference type="SUPFAM" id="SSF53850">
    <property type="entry name" value="Periplasmic binding protein-like II"/>
    <property type="match status" value="1"/>
</dbReference>
<keyword evidence="2" id="KW-0805">Transcription regulation</keyword>
<dbReference type="InterPro" id="IPR036390">
    <property type="entry name" value="WH_DNA-bd_sf"/>
</dbReference>
<gene>
    <name evidence="7" type="ORF">SAMN05216207_101861</name>
</gene>
<dbReference type="CDD" id="cd08414">
    <property type="entry name" value="PBP2_LTTR_aromatics_like"/>
    <property type="match status" value="1"/>
</dbReference>
<evidence type="ECO:0000256" key="4">
    <source>
        <dbReference type="ARBA" id="ARBA00023163"/>
    </source>
</evidence>
<evidence type="ECO:0000259" key="6">
    <source>
        <dbReference type="PROSITE" id="PS50931"/>
    </source>
</evidence>
<dbReference type="Gene3D" id="1.10.10.10">
    <property type="entry name" value="Winged helix-like DNA-binding domain superfamily/Winged helix DNA-binding domain"/>
    <property type="match status" value="1"/>
</dbReference>
<dbReference type="PROSITE" id="PS50931">
    <property type="entry name" value="HTH_LYSR"/>
    <property type="match status" value="1"/>
</dbReference>
<dbReference type="FunFam" id="1.10.10.10:FF:000001">
    <property type="entry name" value="LysR family transcriptional regulator"/>
    <property type="match status" value="1"/>
</dbReference>
<dbReference type="InterPro" id="IPR000847">
    <property type="entry name" value="LysR_HTH_N"/>
</dbReference>
<keyword evidence="3 7" id="KW-0238">DNA-binding</keyword>
<evidence type="ECO:0000256" key="1">
    <source>
        <dbReference type="ARBA" id="ARBA00009437"/>
    </source>
</evidence>
<dbReference type="RefSeq" id="WP_177238550.1">
    <property type="nucleotide sequence ID" value="NZ_FOUY01000018.1"/>
</dbReference>
<evidence type="ECO:0000256" key="2">
    <source>
        <dbReference type="ARBA" id="ARBA00023015"/>
    </source>
</evidence>
<dbReference type="Gene3D" id="3.40.190.10">
    <property type="entry name" value="Periplasmic binding protein-like II"/>
    <property type="match status" value="2"/>
</dbReference>
<dbReference type="GO" id="GO:0003677">
    <property type="term" value="F:DNA binding"/>
    <property type="evidence" value="ECO:0007669"/>
    <property type="project" value="UniProtKB-KW"/>
</dbReference>
<feature type="domain" description="HTH lysR-type" evidence="6">
    <location>
        <begin position="1"/>
        <end position="58"/>
    </location>
</feature>
<sequence length="315" mass="33704">MELRYLRAFAVVAEELNFRRAAERLGISQPPLSQVIKKLEREVGTALLARTTRRVTLTAAGEAFLVEARRALDAVQAATDRAREAAAGHSGHVRLGFTGPGSYQVLLDLARRFREERPGVRLETVAPFLTGELLEMLHRGEIDAALVRLPVSTTGLRVREITRERFLVALPAEHRFADRTEITVPDLRDQPLIGYPARRGSVLTTAIHGAFHRHGMSPTIRQEAPDMHTAMVLAGAGRGVGLVLETARHLKVPGVVLVPLSGGPEVPLALAWREDDPGPALRAMVALLDDGDSDSESDGGSDGEGAGGGIGAGAG</sequence>
<feature type="compositionally biased region" description="Gly residues" evidence="5">
    <location>
        <begin position="302"/>
        <end position="315"/>
    </location>
</feature>
<feature type="compositionally biased region" description="Acidic residues" evidence="5">
    <location>
        <begin position="289"/>
        <end position="301"/>
    </location>
</feature>
<comment type="similarity">
    <text evidence="1">Belongs to the LysR transcriptional regulatory family.</text>
</comment>
<dbReference type="InterPro" id="IPR005119">
    <property type="entry name" value="LysR_subst-bd"/>
</dbReference>
<dbReference type="Pfam" id="PF00126">
    <property type="entry name" value="HTH_1"/>
    <property type="match status" value="1"/>
</dbReference>
<organism evidence="7 8">
    <name type="scientific">Pseudonocardia ammonioxydans</name>
    <dbReference type="NCBI Taxonomy" id="260086"/>
    <lineage>
        <taxon>Bacteria</taxon>
        <taxon>Bacillati</taxon>
        <taxon>Actinomycetota</taxon>
        <taxon>Actinomycetes</taxon>
        <taxon>Pseudonocardiales</taxon>
        <taxon>Pseudonocardiaceae</taxon>
        <taxon>Pseudonocardia</taxon>
    </lineage>
</organism>
<evidence type="ECO:0000313" key="8">
    <source>
        <dbReference type="Proteomes" id="UP000199614"/>
    </source>
</evidence>
<feature type="region of interest" description="Disordered" evidence="5">
    <location>
        <begin position="289"/>
        <end position="315"/>
    </location>
</feature>
<accession>A0A1I5AN97</accession>